<sequence>MTIIETEGFLNLVSAPAVTLNQPFSLFFGAGVVLIPVRFECMRTPPVPAGRGGRVIRIVKFGIVRHLFSLLAQQVPVVQADGWIVNQNDQKKQNPPKRVKCGCVEDA</sequence>
<proteinExistence type="predicted"/>
<dbReference type="Proteomes" id="UP000002519">
    <property type="component" value="Chromosome"/>
</dbReference>
<reference evidence="1 2" key="1">
    <citation type="journal article" date="2001" name="Nature">
        <title>Genome sequence of enterohaemorrhagic Escherichia coli O157:H7.</title>
        <authorList>
            <person name="Perna N.T."/>
            <person name="Plunkett G.III."/>
            <person name="Burland V."/>
            <person name="Mau B."/>
            <person name="Glasner J.D."/>
            <person name="Rose D.J."/>
            <person name="Mayhew G.F."/>
            <person name="Evans P.S."/>
            <person name="Gregor J."/>
            <person name="Kirkpatrick H.A."/>
            <person name="Posfai G."/>
            <person name="Hackett J."/>
            <person name="Klink S."/>
            <person name="Boutin A."/>
            <person name="Shao Y."/>
            <person name="Miller L."/>
            <person name="Grotbeck E.J."/>
            <person name="Davis N.W."/>
            <person name="Lim A."/>
            <person name="Dimalanta E."/>
            <person name="Potamousis K."/>
            <person name="Apodaca J."/>
            <person name="Anantharaman T.S."/>
            <person name="Lin J."/>
            <person name="Yen G."/>
            <person name="Schwartz D.C."/>
            <person name="Welch R.A."/>
            <person name="Blattner F.R."/>
        </authorList>
    </citation>
    <scope>NUCLEOTIDE SEQUENCE [LARGE SCALE GENOMIC DNA]</scope>
    <source>
        <strain evidence="2">O157:H7 / EDL933 / ATCC 700927 / EHEC</strain>
    </source>
</reference>
<accession>Q8X3Z6</accession>
<evidence type="ECO:0000313" key="2">
    <source>
        <dbReference type="Proteomes" id="UP000002519"/>
    </source>
</evidence>
<evidence type="ECO:0000313" key="1">
    <source>
        <dbReference type="EMBL" id="AAG57026.1"/>
    </source>
</evidence>
<dbReference type="PIR" id="F85820">
    <property type="entry name" value="F85820"/>
</dbReference>
<name>Q8X3Z6_ECO57</name>
<dbReference type="EMBL" id="AE005174">
    <property type="protein sequence ID" value="AAG57026.1"/>
    <property type="molecule type" value="Genomic_DNA"/>
</dbReference>
<organism evidence="1 2">
    <name type="scientific">Escherichia coli O157:H7</name>
    <dbReference type="NCBI Taxonomy" id="83334"/>
    <lineage>
        <taxon>Bacteria</taxon>
        <taxon>Pseudomonadati</taxon>
        <taxon>Pseudomonadota</taxon>
        <taxon>Gammaproteobacteria</taxon>
        <taxon>Enterobacterales</taxon>
        <taxon>Enterobacteriaceae</taxon>
        <taxon>Escherichia</taxon>
    </lineage>
</organism>
<dbReference type="AlphaFoldDB" id="Q8X3Z6"/>
<dbReference type="KEGG" id="ece:Z3117"/>
<protein>
    <submittedName>
        <fullName evidence="1">Uncharacterized protein</fullName>
    </submittedName>
</protein>
<dbReference type="PATRIC" id="fig|83334.177.peg.886"/>
<gene>
    <name evidence="1" type="ordered locus">Z3117</name>
</gene>